<gene>
    <name evidence="6" type="ORF">SAMN05216499_109105</name>
</gene>
<dbReference type="InterPro" id="IPR008979">
    <property type="entry name" value="Galactose-bd-like_sf"/>
</dbReference>
<evidence type="ECO:0000259" key="4">
    <source>
        <dbReference type="Pfam" id="PF02018"/>
    </source>
</evidence>
<sequence>MPKPPTRTRGKSALPAAGRAAASVAALAAAVGLTFLAALPGAASASADSAPNLLANGGFESGGTGNWVCADGHSTVTTAAPHSGSYSLLSSPGANDTAACAQTVAVQPGGRYVLSAWVKGAYAQLAASGDAVQQSTWTGASQWTQLTVNVVAGPATTALTVTVSGWYASGAVSADDVTFTGPPAGGTPTSATPTTMSPTATGTPTPSATPTTSGGGPVVDVVDSKGLKAALAAARPGQTIRLADGTYVGNFKIAAAGTAAAPITLTGSAKAVLTTSSGGGDVIQLTGSPYWTIRGITLTGAQKGIMIDGSDHVVVDSVEVHHTTMEGIHFRTSSSYGVVQNSSIHDTGTSGNGMGEGIYVGTANTLTDTSDHVRIAGNVIGPNVGGENIDIKEGTTGGVITGNTFDGSGLTGANFDDSWVDVKGNGYTVTGNRGTHTTNDGFQTHSQYPGWGCGTVFRGNSSDLTGATGPDRYAVHVTNYDAASCPVTVAADNTVTGGNGLVNPGVPIG</sequence>
<feature type="compositionally biased region" description="Low complexity" evidence="2">
    <location>
        <begin position="180"/>
        <end position="212"/>
    </location>
</feature>
<dbReference type="OrthoDB" id="264773at2"/>
<evidence type="ECO:0000313" key="6">
    <source>
        <dbReference type="EMBL" id="SHM21132.1"/>
    </source>
</evidence>
<dbReference type="SMART" id="SM00710">
    <property type="entry name" value="PbH1"/>
    <property type="match status" value="7"/>
</dbReference>
<dbReference type="InterPro" id="IPR039448">
    <property type="entry name" value="Beta_helix"/>
</dbReference>
<proteinExistence type="predicted"/>
<accession>A0A1M7GXJ6</accession>
<feature type="signal peptide" evidence="3">
    <location>
        <begin position="1"/>
        <end position="28"/>
    </location>
</feature>
<evidence type="ECO:0000259" key="5">
    <source>
        <dbReference type="Pfam" id="PF13229"/>
    </source>
</evidence>
<name>A0A1M7GXJ6_9ACTN</name>
<dbReference type="EMBL" id="FRBI01000009">
    <property type="protein sequence ID" value="SHM21132.1"/>
    <property type="molecule type" value="Genomic_DNA"/>
</dbReference>
<evidence type="ECO:0000256" key="3">
    <source>
        <dbReference type="SAM" id="SignalP"/>
    </source>
</evidence>
<evidence type="ECO:0000313" key="7">
    <source>
        <dbReference type="Proteomes" id="UP000184111"/>
    </source>
</evidence>
<dbReference type="GO" id="GO:0016798">
    <property type="term" value="F:hydrolase activity, acting on glycosyl bonds"/>
    <property type="evidence" value="ECO:0007669"/>
    <property type="project" value="InterPro"/>
</dbReference>
<feature type="domain" description="Right handed beta helix" evidence="5">
    <location>
        <begin position="283"/>
        <end position="360"/>
    </location>
</feature>
<dbReference type="Gene3D" id="2.60.120.260">
    <property type="entry name" value="Galactose-binding domain-like"/>
    <property type="match status" value="1"/>
</dbReference>
<reference evidence="6 7" key="1">
    <citation type="submission" date="2016-11" db="EMBL/GenBank/DDBJ databases">
        <authorList>
            <person name="Jaros S."/>
            <person name="Januszkiewicz K."/>
            <person name="Wedrychowicz H."/>
        </authorList>
    </citation>
    <scope>NUCLEOTIDE SEQUENCE [LARGE SCALE GENOMIC DNA]</scope>
    <source>
        <strain evidence="6 7">CGMCC 4.2025</strain>
    </source>
</reference>
<evidence type="ECO:0000256" key="2">
    <source>
        <dbReference type="SAM" id="MobiDB-lite"/>
    </source>
</evidence>
<dbReference type="Gene3D" id="2.160.20.10">
    <property type="entry name" value="Single-stranded right-handed beta-helix, Pectin lyase-like"/>
    <property type="match status" value="1"/>
</dbReference>
<evidence type="ECO:0000256" key="1">
    <source>
        <dbReference type="ARBA" id="ARBA00022801"/>
    </source>
</evidence>
<dbReference type="InterPro" id="IPR006626">
    <property type="entry name" value="PbH1"/>
</dbReference>
<dbReference type="SUPFAM" id="SSF51126">
    <property type="entry name" value="Pectin lyase-like"/>
    <property type="match status" value="1"/>
</dbReference>
<dbReference type="InterPro" id="IPR011050">
    <property type="entry name" value="Pectin_lyase_fold/virulence"/>
</dbReference>
<dbReference type="InterPro" id="IPR003305">
    <property type="entry name" value="CenC_carb-bd"/>
</dbReference>
<feature type="region of interest" description="Disordered" evidence="2">
    <location>
        <begin position="179"/>
        <end position="215"/>
    </location>
</feature>
<organism evidence="6 7">
    <name type="scientific">Actinacidiphila paucisporea</name>
    <dbReference type="NCBI Taxonomy" id="310782"/>
    <lineage>
        <taxon>Bacteria</taxon>
        <taxon>Bacillati</taxon>
        <taxon>Actinomycetota</taxon>
        <taxon>Actinomycetes</taxon>
        <taxon>Kitasatosporales</taxon>
        <taxon>Streptomycetaceae</taxon>
        <taxon>Actinacidiphila</taxon>
    </lineage>
</organism>
<dbReference type="Proteomes" id="UP000184111">
    <property type="component" value="Unassembled WGS sequence"/>
</dbReference>
<keyword evidence="7" id="KW-1185">Reference proteome</keyword>
<dbReference type="SUPFAM" id="SSF49785">
    <property type="entry name" value="Galactose-binding domain-like"/>
    <property type="match status" value="1"/>
</dbReference>
<protein>
    <submittedName>
        <fullName evidence="6">Right handed beta helix region</fullName>
    </submittedName>
</protein>
<dbReference type="Pfam" id="PF13229">
    <property type="entry name" value="Beta_helix"/>
    <property type="match status" value="1"/>
</dbReference>
<feature type="chain" id="PRO_5038412138" evidence="3">
    <location>
        <begin position="29"/>
        <end position="509"/>
    </location>
</feature>
<keyword evidence="3" id="KW-0732">Signal</keyword>
<dbReference type="InterPro" id="IPR012334">
    <property type="entry name" value="Pectin_lyas_fold"/>
</dbReference>
<feature type="domain" description="CBM-cenC" evidence="4">
    <location>
        <begin position="52"/>
        <end position="165"/>
    </location>
</feature>
<dbReference type="Pfam" id="PF02018">
    <property type="entry name" value="CBM_4_9"/>
    <property type="match status" value="1"/>
</dbReference>
<keyword evidence="1" id="KW-0378">Hydrolase</keyword>
<dbReference type="AlphaFoldDB" id="A0A1M7GXJ6"/>
<dbReference type="STRING" id="310782.SAMN05216499_109105"/>